<evidence type="ECO:0000259" key="23">
    <source>
        <dbReference type="PROSITE" id="PS50145"/>
    </source>
</evidence>
<evidence type="ECO:0000256" key="12">
    <source>
        <dbReference type="ARBA" id="ARBA00022737"/>
    </source>
</evidence>
<dbReference type="InterPro" id="IPR002083">
    <property type="entry name" value="MATH/TRAF_dom"/>
</dbReference>
<feature type="domain" description="TRAF-type" evidence="23">
    <location>
        <begin position="114"/>
        <end position="167"/>
    </location>
</feature>
<evidence type="ECO:0000256" key="1">
    <source>
        <dbReference type="ARBA" id="ARBA00000900"/>
    </source>
</evidence>
<feature type="domain" description="TRAF-type" evidence="23">
    <location>
        <begin position="169"/>
        <end position="214"/>
    </location>
</feature>
<evidence type="ECO:0000256" key="10">
    <source>
        <dbReference type="ARBA" id="ARBA00022679"/>
    </source>
</evidence>
<dbReference type="InterPro" id="IPR013083">
    <property type="entry name" value="Znf_RING/FYVE/PHD"/>
</dbReference>
<evidence type="ECO:0000256" key="16">
    <source>
        <dbReference type="ARBA" id="ARBA00023242"/>
    </source>
</evidence>
<dbReference type="GO" id="GO:0005811">
    <property type="term" value="C:lipid droplet"/>
    <property type="evidence" value="ECO:0007669"/>
    <property type="project" value="UniProtKB-SubCell"/>
</dbReference>
<evidence type="ECO:0000256" key="13">
    <source>
        <dbReference type="ARBA" id="ARBA00022771"/>
    </source>
</evidence>
<keyword evidence="15 18" id="KW-0862">Zinc</keyword>
<comment type="pathway">
    <text evidence="5">Protein modification; protein ubiquitination.</text>
</comment>
<keyword evidence="24" id="KW-0675">Receptor</keyword>
<keyword evidence="9" id="KW-0551">Lipid droplet</keyword>
<dbReference type="InterPro" id="IPR017907">
    <property type="entry name" value="Znf_RING_CS"/>
</dbReference>
<dbReference type="GO" id="GO:0043122">
    <property type="term" value="P:regulation of canonical NF-kappaB signal transduction"/>
    <property type="evidence" value="ECO:0007669"/>
    <property type="project" value="TreeGrafter"/>
</dbReference>
<dbReference type="GO" id="GO:0042981">
    <property type="term" value="P:regulation of apoptotic process"/>
    <property type="evidence" value="ECO:0007669"/>
    <property type="project" value="InterPro"/>
</dbReference>
<evidence type="ECO:0000256" key="9">
    <source>
        <dbReference type="ARBA" id="ARBA00022677"/>
    </source>
</evidence>
<dbReference type="PANTHER" id="PTHR10131">
    <property type="entry name" value="TNF RECEPTOR ASSOCIATED FACTOR"/>
    <property type="match status" value="1"/>
</dbReference>
<feature type="zinc finger region" description="TRAF-type" evidence="18">
    <location>
        <begin position="169"/>
        <end position="214"/>
    </location>
</feature>
<dbReference type="EMBL" id="BLXT01006838">
    <property type="protein sequence ID" value="GFO33811.1"/>
    <property type="molecule type" value="Genomic_DNA"/>
</dbReference>
<gene>
    <name evidence="24" type="ORF">PoB_006031600</name>
</gene>
<feature type="region of interest" description="Disordered" evidence="20">
    <location>
        <begin position="383"/>
        <end position="404"/>
    </location>
</feature>
<evidence type="ECO:0000259" key="22">
    <source>
        <dbReference type="PROSITE" id="PS50144"/>
    </source>
</evidence>
<keyword evidence="12" id="KW-0677">Repeat</keyword>
<dbReference type="GO" id="GO:0005938">
    <property type="term" value="C:cell cortex"/>
    <property type="evidence" value="ECO:0007669"/>
    <property type="project" value="UniProtKB-SubCell"/>
</dbReference>
<accession>A0AAV4CPS0</accession>
<evidence type="ECO:0000313" key="24">
    <source>
        <dbReference type="EMBL" id="GFO33811.1"/>
    </source>
</evidence>
<evidence type="ECO:0000256" key="20">
    <source>
        <dbReference type="SAM" id="MobiDB-lite"/>
    </source>
</evidence>
<dbReference type="InterPro" id="IPR001841">
    <property type="entry name" value="Znf_RING"/>
</dbReference>
<dbReference type="InterPro" id="IPR027139">
    <property type="entry name" value="TRAF6_RING-HC"/>
</dbReference>
<dbReference type="CDD" id="cd16643">
    <property type="entry name" value="mRING-HC-C3HC3D_TRAF6"/>
    <property type="match status" value="1"/>
</dbReference>
<dbReference type="InterPro" id="IPR049342">
    <property type="entry name" value="TRAF1-6_MATH_dom"/>
</dbReference>
<keyword evidence="19" id="KW-0175">Coiled coil</keyword>
<dbReference type="GO" id="GO:0016567">
    <property type="term" value="P:protein ubiquitination"/>
    <property type="evidence" value="ECO:0007669"/>
    <property type="project" value="InterPro"/>
</dbReference>
<protein>
    <recommendedName>
        <fullName evidence="7">RING-type E3 ubiquitin transferase</fullName>
        <ecNumber evidence="7">2.3.2.27</ecNumber>
    </recommendedName>
    <alternativeName>
        <fullName evidence="17">E3 ubiquitin-protein ligase TRAF6</fullName>
    </alternativeName>
</protein>
<dbReference type="GO" id="GO:0005164">
    <property type="term" value="F:tumor necrosis factor receptor binding"/>
    <property type="evidence" value="ECO:0007669"/>
    <property type="project" value="InterPro"/>
</dbReference>
<evidence type="ECO:0000256" key="15">
    <source>
        <dbReference type="ARBA" id="ARBA00022833"/>
    </source>
</evidence>
<evidence type="ECO:0000256" key="14">
    <source>
        <dbReference type="ARBA" id="ARBA00022786"/>
    </source>
</evidence>
<reference evidence="24 25" key="1">
    <citation type="journal article" date="2021" name="Elife">
        <title>Chloroplast acquisition without the gene transfer in kleptoplastic sea slugs, Plakobranchus ocellatus.</title>
        <authorList>
            <person name="Maeda T."/>
            <person name="Takahashi S."/>
            <person name="Yoshida T."/>
            <person name="Shimamura S."/>
            <person name="Takaki Y."/>
            <person name="Nagai Y."/>
            <person name="Toyoda A."/>
            <person name="Suzuki Y."/>
            <person name="Arimoto A."/>
            <person name="Ishii H."/>
            <person name="Satoh N."/>
            <person name="Nishiyama T."/>
            <person name="Hasebe M."/>
            <person name="Maruyama T."/>
            <person name="Minagawa J."/>
            <person name="Obokata J."/>
            <person name="Shigenobu S."/>
        </authorList>
    </citation>
    <scope>NUCLEOTIDE SEQUENCE [LARGE SCALE GENOMIC DNA]</scope>
</reference>
<dbReference type="SUPFAM" id="SSF49599">
    <property type="entry name" value="TRAF domain-like"/>
    <property type="match status" value="2"/>
</dbReference>
<feature type="compositionally biased region" description="Polar residues" evidence="20">
    <location>
        <begin position="315"/>
        <end position="328"/>
    </location>
</feature>
<evidence type="ECO:0000256" key="6">
    <source>
        <dbReference type="ARBA" id="ARBA00006608"/>
    </source>
</evidence>
<feature type="domain" description="MATH" evidence="22">
    <location>
        <begin position="487"/>
        <end position="640"/>
    </location>
</feature>
<keyword evidence="10" id="KW-0808">Transferase</keyword>
<dbReference type="PANTHER" id="PTHR10131:SF152">
    <property type="entry name" value="TNF RECEPTOR-ASSOCIATED FACTOR 6"/>
    <property type="match status" value="1"/>
</dbReference>
<dbReference type="PROSITE" id="PS50144">
    <property type="entry name" value="MATH"/>
    <property type="match status" value="1"/>
</dbReference>
<dbReference type="PIRSF" id="PIRSF015614">
    <property type="entry name" value="TRAF"/>
    <property type="match status" value="1"/>
</dbReference>
<evidence type="ECO:0000313" key="25">
    <source>
        <dbReference type="Proteomes" id="UP000735302"/>
    </source>
</evidence>
<evidence type="ECO:0000256" key="19">
    <source>
        <dbReference type="SAM" id="Coils"/>
    </source>
</evidence>
<evidence type="ECO:0000256" key="4">
    <source>
        <dbReference type="ARBA" id="ARBA00004544"/>
    </source>
</evidence>
<keyword evidence="11 18" id="KW-0479">Metal-binding</keyword>
<evidence type="ECO:0000256" key="8">
    <source>
        <dbReference type="ARBA" id="ARBA00022490"/>
    </source>
</evidence>
<comment type="similarity">
    <text evidence="6">Belongs to the TNF receptor-associated factor family. A subfamily.</text>
</comment>
<evidence type="ECO:0000256" key="7">
    <source>
        <dbReference type="ARBA" id="ARBA00012483"/>
    </source>
</evidence>
<feature type="zinc finger region" description="TRAF-type" evidence="18">
    <location>
        <begin position="114"/>
        <end position="167"/>
    </location>
</feature>
<dbReference type="PROSITE" id="PS00518">
    <property type="entry name" value="ZF_RING_1"/>
    <property type="match status" value="1"/>
</dbReference>
<dbReference type="PROSITE" id="PS50089">
    <property type="entry name" value="ZF_RING_2"/>
    <property type="match status" value="1"/>
</dbReference>
<dbReference type="AlphaFoldDB" id="A0AAV4CPS0"/>
<proteinExistence type="inferred from homology"/>
<dbReference type="SMART" id="SM00184">
    <property type="entry name" value="RING"/>
    <property type="match status" value="1"/>
</dbReference>
<feature type="compositionally biased region" description="Polar residues" evidence="20">
    <location>
        <begin position="336"/>
        <end position="363"/>
    </location>
</feature>
<keyword evidence="16" id="KW-0539">Nucleus</keyword>
<dbReference type="GO" id="GO:0005634">
    <property type="term" value="C:nucleus"/>
    <property type="evidence" value="ECO:0007669"/>
    <property type="project" value="UniProtKB-SubCell"/>
</dbReference>
<dbReference type="InterPro" id="IPR001293">
    <property type="entry name" value="Znf_TRAF"/>
</dbReference>
<dbReference type="InterPro" id="IPR008974">
    <property type="entry name" value="TRAF-like"/>
</dbReference>
<evidence type="ECO:0000256" key="17">
    <source>
        <dbReference type="ARBA" id="ARBA00030810"/>
    </source>
</evidence>
<dbReference type="FunFam" id="3.30.40.10:FF:000179">
    <property type="entry name" value="TNF receptor-associated factor"/>
    <property type="match status" value="1"/>
</dbReference>
<dbReference type="PROSITE" id="PS50145">
    <property type="entry name" value="ZF_TRAF"/>
    <property type="match status" value="2"/>
</dbReference>
<dbReference type="Gene3D" id="2.60.210.10">
    <property type="entry name" value="Apoptosis, Tumor Necrosis Factor Receptor Associated Protein 2, Chain A"/>
    <property type="match status" value="1"/>
</dbReference>
<dbReference type="EC" id="2.3.2.27" evidence="7"/>
<feature type="domain" description="RING-type" evidence="21">
    <location>
        <begin position="32"/>
        <end position="71"/>
    </location>
</feature>
<dbReference type="GO" id="GO:0061630">
    <property type="term" value="F:ubiquitin protein ligase activity"/>
    <property type="evidence" value="ECO:0007669"/>
    <property type="project" value="UniProtKB-EC"/>
</dbReference>
<dbReference type="Pfam" id="PF21355">
    <property type="entry name" value="TRAF-mep_MATH"/>
    <property type="match status" value="1"/>
</dbReference>
<evidence type="ECO:0000256" key="3">
    <source>
        <dbReference type="ARBA" id="ARBA00004502"/>
    </source>
</evidence>
<comment type="catalytic activity">
    <reaction evidence="1">
        <text>S-ubiquitinyl-[E2 ubiquitin-conjugating enzyme]-L-cysteine + [acceptor protein]-L-lysine = [E2 ubiquitin-conjugating enzyme]-L-cysteine + N(6)-ubiquitinyl-[acceptor protein]-L-lysine.</text>
        <dbReference type="EC" id="2.3.2.27"/>
    </reaction>
</comment>
<evidence type="ECO:0000259" key="21">
    <source>
        <dbReference type="PROSITE" id="PS50089"/>
    </source>
</evidence>
<dbReference type="InterPro" id="IPR012227">
    <property type="entry name" value="TNF_rcpt-assoc_TRAF_met"/>
</dbReference>
<comment type="subcellular location">
    <subcellularLocation>
        <location evidence="4">Cytoplasm</location>
        <location evidence="4">Cell cortex</location>
    </subcellularLocation>
    <subcellularLocation>
        <location evidence="3">Lipid droplet</location>
    </subcellularLocation>
    <subcellularLocation>
        <location evidence="2">Nucleus</location>
    </subcellularLocation>
</comment>
<dbReference type="SUPFAM" id="SSF57850">
    <property type="entry name" value="RING/U-box"/>
    <property type="match status" value="1"/>
</dbReference>
<sequence>MTSSCTESISQSQSLDGYEYEFDPPVEARYECPICLLVLREPCQTKCGHRFCKNCILRALSSSCTRCPIDNEPLTDADIYPDNFAKREIFNCTIKCPNKNNGCEKIIPLGKLNVHLHDCDHALIPCPNKCSSILLQRDMKEHVSRQCDLRIIMCTCCGANIQAQDAQEHTNVCPKVPVKCEQCGVDLTRDVVNQHVQTTCENAQVLCPLHNLGCMSTLCSAVLHVLSHLNNHSQRRSLDPTNHSTEWQQPMQDSGAFLTHYSSHFASTLNVHNSGELHQRSRPANGALVEETTILKGTSGISNPEGGNPPKQEHSLPNVSGSHVSKNQAEAGVPPLNSQQPNFRSDGQPLLASNTGDQSNLPIGSNIEPEVVALAGIHLSSPSPHVQPDVATRNQQDALQGESPAQKLLQTHSPPHANDPSQGSAMDTANTIPIILSMLEQVSISFSEYENKLETQKKEIAELKSIVSNLERQNGDLFSNILSKFYNGSYVWKIHTFSLHKERAKRGEIVTLHSQPFYTNWLGYKMCLRANITSPQYAPDGTTQQHLSLFVHIMQGDNDAALPWPFTGKIILAILDQDRDSMQLKHVVETLEAKPHLAAFQRPTTLRNQKGFGFIEFVSVAALEEGFYLVEDCLVIQARVLPNVQ</sequence>
<dbReference type="GO" id="GO:0045087">
    <property type="term" value="P:innate immune response"/>
    <property type="evidence" value="ECO:0007669"/>
    <property type="project" value="TreeGrafter"/>
</dbReference>
<organism evidence="24 25">
    <name type="scientific">Plakobranchus ocellatus</name>
    <dbReference type="NCBI Taxonomy" id="259542"/>
    <lineage>
        <taxon>Eukaryota</taxon>
        <taxon>Metazoa</taxon>
        <taxon>Spiralia</taxon>
        <taxon>Lophotrochozoa</taxon>
        <taxon>Mollusca</taxon>
        <taxon>Gastropoda</taxon>
        <taxon>Heterobranchia</taxon>
        <taxon>Euthyneura</taxon>
        <taxon>Panpulmonata</taxon>
        <taxon>Sacoglossa</taxon>
        <taxon>Placobranchoidea</taxon>
        <taxon>Plakobranchidae</taxon>
        <taxon>Plakobranchus</taxon>
    </lineage>
</organism>
<keyword evidence="13 18" id="KW-0863">Zinc-finger</keyword>
<name>A0AAV4CPS0_9GAST</name>
<dbReference type="Proteomes" id="UP000735302">
    <property type="component" value="Unassembled WGS sequence"/>
</dbReference>
<evidence type="ECO:0000256" key="5">
    <source>
        <dbReference type="ARBA" id="ARBA00004906"/>
    </source>
</evidence>
<evidence type="ECO:0000256" key="2">
    <source>
        <dbReference type="ARBA" id="ARBA00004123"/>
    </source>
</evidence>
<evidence type="ECO:0000256" key="11">
    <source>
        <dbReference type="ARBA" id="ARBA00022723"/>
    </source>
</evidence>
<dbReference type="GO" id="GO:0008270">
    <property type="term" value="F:zinc ion binding"/>
    <property type="evidence" value="ECO:0007669"/>
    <property type="project" value="UniProtKB-KW"/>
</dbReference>
<feature type="region of interest" description="Disordered" evidence="20">
    <location>
        <begin position="297"/>
        <end position="364"/>
    </location>
</feature>
<keyword evidence="25" id="KW-1185">Reference proteome</keyword>
<dbReference type="GO" id="GO:0141124">
    <property type="term" value="P:intracellular signaling cassette"/>
    <property type="evidence" value="ECO:0007669"/>
    <property type="project" value="UniProtKB-ARBA"/>
</dbReference>
<keyword evidence="14" id="KW-0833">Ubl conjugation pathway</keyword>
<comment type="caution">
    <text evidence="24">The sequence shown here is derived from an EMBL/GenBank/DDBJ whole genome shotgun (WGS) entry which is preliminary data.</text>
</comment>
<feature type="coiled-coil region" evidence="19">
    <location>
        <begin position="439"/>
        <end position="473"/>
    </location>
</feature>
<dbReference type="Pfam" id="PF13923">
    <property type="entry name" value="zf-C3HC4_2"/>
    <property type="match status" value="1"/>
</dbReference>
<keyword evidence="8" id="KW-0963">Cytoplasm</keyword>
<dbReference type="Gene3D" id="3.30.40.10">
    <property type="entry name" value="Zinc/RING finger domain, C3HC4 (zinc finger)"/>
    <property type="match status" value="3"/>
</dbReference>
<dbReference type="GO" id="GO:0031663">
    <property type="term" value="P:lipopolysaccharide-mediated signaling pathway"/>
    <property type="evidence" value="ECO:0007669"/>
    <property type="project" value="TreeGrafter"/>
</dbReference>
<dbReference type="Pfam" id="PF02176">
    <property type="entry name" value="zf-TRAF"/>
    <property type="match status" value="1"/>
</dbReference>
<evidence type="ECO:0000256" key="18">
    <source>
        <dbReference type="PROSITE-ProRule" id="PRU00207"/>
    </source>
</evidence>